<name>A0A385IK49_9CAUD</name>
<dbReference type="EMBL" id="MG967618">
    <property type="protein sequence ID" value="AXY83266.1"/>
    <property type="molecule type" value="Genomic_DNA"/>
</dbReference>
<gene>
    <name evidence="1" type="ORF">vBBBak10_110</name>
</gene>
<evidence type="ECO:0000313" key="2">
    <source>
        <dbReference type="Proteomes" id="UP000262714"/>
    </source>
</evidence>
<protein>
    <submittedName>
        <fullName evidence="1">Uncharacterized protein</fullName>
    </submittedName>
</protein>
<organism evidence="1 2">
    <name type="scientific">Bacillus phage v_B-Bak10</name>
    <dbReference type="NCBI Taxonomy" id="2094736"/>
    <lineage>
        <taxon>Viruses</taxon>
        <taxon>Duplodnaviria</taxon>
        <taxon>Heunggongvirae</taxon>
        <taxon>Uroviricota</taxon>
        <taxon>Caudoviricetes</taxon>
        <taxon>Sejongvirinae</taxon>
        <taxon>Basiliskvirus</taxon>
        <taxon>Basiliskvirus bak10</taxon>
    </lineage>
</organism>
<dbReference type="Pfam" id="PF23907">
    <property type="entry name" value="DUF7249"/>
    <property type="match status" value="1"/>
</dbReference>
<accession>A0A385IK49</accession>
<reference evidence="1 2" key="1">
    <citation type="submission" date="2018-02" db="EMBL/GenBank/DDBJ databases">
        <title>Genomic characterization of three novel Basilisk-like phages infecting Bacillus anthracis.</title>
        <authorList>
            <person name="Farlow J."/>
            <person name="Bolkvadze D."/>
            <person name="Leshkasheli L."/>
            <person name="Kusradze I."/>
            <person name="Kotorashvili A."/>
            <person name="Kotaria N."/>
            <person name="Balarjishvili N."/>
            <person name="Kvachadze L."/>
            <person name="Nikolich M."/>
            <person name="Kutateladze M."/>
        </authorList>
    </citation>
    <scope>NUCLEOTIDE SEQUENCE [LARGE SCALE GENOMIC DNA]</scope>
</reference>
<dbReference type="InterPro" id="IPR055673">
    <property type="entry name" value="DUF7249"/>
</dbReference>
<evidence type="ECO:0000313" key="1">
    <source>
        <dbReference type="EMBL" id="AXY83266.1"/>
    </source>
</evidence>
<keyword evidence="2" id="KW-1185">Reference proteome</keyword>
<sequence>MVIKMTNEKYNGWTNRETWLVNLYFGESLSSMVRENAQEGNMDLTQDENDIKSEIAQKCEEWLDEVTGDEVENLSLFLKDFLNLGLIDWYDIAENIYDDEVKVIKEEQENESEEN</sequence>
<dbReference type="Proteomes" id="UP000262714">
    <property type="component" value="Segment"/>
</dbReference>
<proteinExistence type="predicted"/>